<name>A0A915NFR0_9BILA</name>
<evidence type="ECO:0000313" key="3">
    <source>
        <dbReference type="WBParaSite" id="scf7180000416381.g323"/>
    </source>
</evidence>
<organism evidence="2 3">
    <name type="scientific">Meloidogyne floridensis</name>
    <dbReference type="NCBI Taxonomy" id="298350"/>
    <lineage>
        <taxon>Eukaryota</taxon>
        <taxon>Metazoa</taxon>
        <taxon>Ecdysozoa</taxon>
        <taxon>Nematoda</taxon>
        <taxon>Chromadorea</taxon>
        <taxon>Rhabditida</taxon>
        <taxon>Tylenchina</taxon>
        <taxon>Tylenchomorpha</taxon>
        <taxon>Tylenchoidea</taxon>
        <taxon>Meloidogynidae</taxon>
        <taxon>Meloidogyninae</taxon>
        <taxon>Meloidogyne</taxon>
    </lineage>
</organism>
<evidence type="ECO:0000313" key="2">
    <source>
        <dbReference type="Proteomes" id="UP000887560"/>
    </source>
</evidence>
<keyword evidence="2" id="KW-1185">Reference proteome</keyword>
<evidence type="ECO:0000256" key="1">
    <source>
        <dbReference type="SAM" id="MobiDB-lite"/>
    </source>
</evidence>
<accession>A0A915NFR0</accession>
<dbReference type="AlphaFoldDB" id="A0A915NFR0"/>
<dbReference type="WBParaSite" id="scf7180000416381.g323">
    <property type="protein sequence ID" value="scf7180000416381.g323"/>
    <property type="gene ID" value="scf7180000416381.g323"/>
</dbReference>
<sequence>IRKKYLNGILIGENNDSFEVDDTSRLHSALSQGSNSSCSRISNQQQQTPNLIVNKLADLYEEHPPNVSCSSSSSSIGTGSQRSWVRQQPQQQTSNLINFAQLLPQYKQIEEEEEHKE</sequence>
<reference evidence="3" key="1">
    <citation type="submission" date="2022-11" db="UniProtKB">
        <authorList>
            <consortium name="WormBaseParasite"/>
        </authorList>
    </citation>
    <scope>IDENTIFICATION</scope>
</reference>
<proteinExistence type="predicted"/>
<feature type="region of interest" description="Disordered" evidence="1">
    <location>
        <begin position="64"/>
        <end position="91"/>
    </location>
</feature>
<protein>
    <submittedName>
        <fullName evidence="3">Uncharacterized protein</fullName>
    </submittedName>
</protein>
<dbReference type="Proteomes" id="UP000887560">
    <property type="component" value="Unplaced"/>
</dbReference>
<feature type="compositionally biased region" description="Polar residues" evidence="1">
    <location>
        <begin position="76"/>
        <end position="86"/>
    </location>
</feature>